<dbReference type="InterPro" id="IPR051049">
    <property type="entry name" value="Dienelactone_hydrolase-like"/>
</dbReference>
<accession>A0ABU1WIS6</accession>
<dbReference type="InterPro" id="IPR029058">
    <property type="entry name" value="AB_hydrolase_fold"/>
</dbReference>
<dbReference type="Pfam" id="PF01738">
    <property type="entry name" value="DLH"/>
    <property type="match status" value="1"/>
</dbReference>
<dbReference type="Proteomes" id="UP001265700">
    <property type="component" value="Unassembled WGS sequence"/>
</dbReference>
<dbReference type="PANTHER" id="PTHR46623">
    <property type="entry name" value="CARBOXYMETHYLENEBUTENOLIDASE-RELATED"/>
    <property type="match status" value="1"/>
</dbReference>
<evidence type="ECO:0000259" key="1">
    <source>
        <dbReference type="Pfam" id="PF01738"/>
    </source>
</evidence>
<comment type="caution">
    <text evidence="2">The sequence shown here is derived from an EMBL/GenBank/DDBJ whole genome shotgun (WGS) entry which is preliminary data.</text>
</comment>
<dbReference type="GO" id="GO:0008806">
    <property type="term" value="F:carboxymethylenebutenolidase activity"/>
    <property type="evidence" value="ECO:0007669"/>
    <property type="project" value="UniProtKB-EC"/>
</dbReference>
<reference evidence="2 3" key="1">
    <citation type="submission" date="2023-07" db="EMBL/GenBank/DDBJ databases">
        <title>Sorghum-associated microbial communities from plants grown in Nebraska, USA.</title>
        <authorList>
            <person name="Schachtman D."/>
        </authorList>
    </citation>
    <scope>NUCLEOTIDE SEQUENCE [LARGE SCALE GENOMIC DNA]</scope>
    <source>
        <strain evidence="2 3">4249</strain>
    </source>
</reference>
<keyword evidence="3" id="KW-1185">Reference proteome</keyword>
<keyword evidence="2" id="KW-0378">Hydrolase</keyword>
<proteinExistence type="predicted"/>
<organism evidence="2 3">
    <name type="scientific">Hydrogenophaga palleronii</name>
    <dbReference type="NCBI Taxonomy" id="65655"/>
    <lineage>
        <taxon>Bacteria</taxon>
        <taxon>Pseudomonadati</taxon>
        <taxon>Pseudomonadota</taxon>
        <taxon>Betaproteobacteria</taxon>
        <taxon>Burkholderiales</taxon>
        <taxon>Comamonadaceae</taxon>
        <taxon>Hydrogenophaga</taxon>
    </lineage>
</organism>
<dbReference type="PANTHER" id="PTHR46623:SF6">
    <property type="entry name" value="ALPHA_BETA-HYDROLASES SUPERFAMILY PROTEIN"/>
    <property type="match status" value="1"/>
</dbReference>
<evidence type="ECO:0000313" key="2">
    <source>
        <dbReference type="EMBL" id="MDR7149179.1"/>
    </source>
</evidence>
<dbReference type="Gene3D" id="3.40.50.1820">
    <property type="entry name" value="alpha/beta hydrolase"/>
    <property type="match status" value="1"/>
</dbReference>
<protein>
    <submittedName>
        <fullName evidence="2">Carboxymethylenebutenolidase</fullName>
        <ecNumber evidence="2">3.1.1.45</ecNumber>
    </submittedName>
</protein>
<sequence>MLTGKLTPDLTRDAEALLPGQSTAEGATRRTALKVALGVGYAASVLPVVAQTAIKTPSDGLTVGEVMIDVNGYSMPAYRAAPAGKTGLPVVLVMSEIFGVHEYIADTARRFAREGYLAIAPELFVRQGDAQSYGEIAKLIAEVVSKVPDVQVMADLDATVKWAGANGGDVSKLGVTGFCWGGRQVWLYAAHNPAVKAGVAWYGRLEGQSSELNPKHPVDVAAGLHGPVLGLYGAADTGIPLDTVDKMKAALAGGNAAAKASTFVVYPDAPHAFHADYRPSYRKEPAEDGWKRALAWFKQHGVG</sequence>
<dbReference type="EMBL" id="JAVDWU010000002">
    <property type="protein sequence ID" value="MDR7149179.1"/>
    <property type="molecule type" value="Genomic_DNA"/>
</dbReference>
<gene>
    <name evidence="2" type="ORF">J2W49_001128</name>
</gene>
<dbReference type="SUPFAM" id="SSF53474">
    <property type="entry name" value="alpha/beta-Hydrolases"/>
    <property type="match status" value="1"/>
</dbReference>
<feature type="domain" description="Dienelactone hydrolase" evidence="1">
    <location>
        <begin position="75"/>
        <end position="300"/>
    </location>
</feature>
<name>A0ABU1WIS6_9BURK</name>
<evidence type="ECO:0000313" key="3">
    <source>
        <dbReference type="Proteomes" id="UP001265700"/>
    </source>
</evidence>
<dbReference type="InterPro" id="IPR002925">
    <property type="entry name" value="Dienelactn_hydro"/>
</dbReference>
<dbReference type="RefSeq" id="WP_310312749.1">
    <property type="nucleotide sequence ID" value="NZ_JAVDWU010000002.1"/>
</dbReference>
<dbReference type="EC" id="3.1.1.45" evidence="2"/>